<evidence type="ECO:0000256" key="2">
    <source>
        <dbReference type="SAM" id="Phobius"/>
    </source>
</evidence>
<organism evidence="3 4">
    <name type="scientific">Parnassius apollo</name>
    <name type="common">Apollo butterfly</name>
    <name type="synonym">Papilio apollo</name>
    <dbReference type="NCBI Taxonomy" id="110799"/>
    <lineage>
        <taxon>Eukaryota</taxon>
        <taxon>Metazoa</taxon>
        <taxon>Ecdysozoa</taxon>
        <taxon>Arthropoda</taxon>
        <taxon>Hexapoda</taxon>
        <taxon>Insecta</taxon>
        <taxon>Pterygota</taxon>
        <taxon>Neoptera</taxon>
        <taxon>Endopterygota</taxon>
        <taxon>Lepidoptera</taxon>
        <taxon>Glossata</taxon>
        <taxon>Ditrysia</taxon>
        <taxon>Papilionoidea</taxon>
        <taxon>Papilionidae</taxon>
        <taxon>Parnassiinae</taxon>
        <taxon>Parnassini</taxon>
        <taxon>Parnassius</taxon>
        <taxon>Parnassius</taxon>
    </lineage>
</organism>
<feature type="region of interest" description="Disordered" evidence="1">
    <location>
        <begin position="1"/>
        <end position="108"/>
    </location>
</feature>
<evidence type="ECO:0000256" key="1">
    <source>
        <dbReference type="SAM" id="MobiDB-lite"/>
    </source>
</evidence>
<protein>
    <submittedName>
        <fullName evidence="3">(apollo) hypothetical protein</fullName>
    </submittedName>
</protein>
<sequence>MTQSNQTKYYISPLHSDESDFDDSDCDPHFIPGSTSKAPSLLRSGATKSSCSSSSSSSSSSGSDQEAENALNPVASTSRSTIQTATESNVPSEVQDTEKEKKEQWGNNFSVNADRNQVKWHDIKINSVIMKLYIFLSCIVVIHGAAISDEKCDGITIDGVYYDKEVLKTDLDRPYSLVVDFGTNVLYFSYNLYHTDDIFKTAKINLDTKDFAKLDGVENGFGQTVDQTNHVLYIGTSKGIYKYNNTDNTAKLYAAHDTDIGDVYFKDELYYSEFPSLFVYTVKDGQTERFKDLEETQVTHFAIDDEEDMFYVNSTGLYSQKKNTKDSVLYKEMNYGEGFRGITTDVNGKVYICFSDGIYKVNKHTTTVEKMVDVDDAFGAAFDGNNNIVYANSTSLIYLKASENKNC</sequence>
<reference evidence="3" key="1">
    <citation type="submission" date="2021-04" db="EMBL/GenBank/DDBJ databases">
        <authorList>
            <person name="Tunstrom K."/>
        </authorList>
    </citation>
    <scope>NUCLEOTIDE SEQUENCE</scope>
</reference>
<keyword evidence="2" id="KW-0472">Membrane</keyword>
<feature type="compositionally biased region" description="Polar residues" evidence="1">
    <location>
        <begin position="74"/>
        <end position="94"/>
    </location>
</feature>
<comment type="caution">
    <text evidence="3">The sequence shown here is derived from an EMBL/GenBank/DDBJ whole genome shotgun (WGS) entry which is preliminary data.</text>
</comment>
<keyword evidence="4" id="KW-1185">Reference proteome</keyword>
<gene>
    <name evidence="3" type="ORF">PAPOLLO_LOCUS6423</name>
</gene>
<keyword evidence="2" id="KW-0812">Transmembrane</keyword>
<keyword evidence="2" id="KW-1133">Transmembrane helix</keyword>
<name>A0A8S3WHX2_PARAO</name>
<dbReference type="AlphaFoldDB" id="A0A8S3WHX2"/>
<evidence type="ECO:0000313" key="3">
    <source>
        <dbReference type="EMBL" id="CAG4960789.1"/>
    </source>
</evidence>
<dbReference type="EMBL" id="CAJQZP010000419">
    <property type="protein sequence ID" value="CAG4960789.1"/>
    <property type="molecule type" value="Genomic_DNA"/>
</dbReference>
<accession>A0A8S3WHX2</accession>
<evidence type="ECO:0000313" key="4">
    <source>
        <dbReference type="Proteomes" id="UP000691718"/>
    </source>
</evidence>
<feature type="transmembrane region" description="Helical" evidence="2">
    <location>
        <begin position="128"/>
        <end position="147"/>
    </location>
</feature>
<proteinExistence type="predicted"/>
<dbReference type="Proteomes" id="UP000691718">
    <property type="component" value="Unassembled WGS sequence"/>
</dbReference>
<feature type="compositionally biased region" description="Low complexity" evidence="1">
    <location>
        <begin position="49"/>
        <end position="63"/>
    </location>
</feature>
<dbReference type="OrthoDB" id="7234944at2759"/>